<dbReference type="SUPFAM" id="SSF52402">
    <property type="entry name" value="Adenine nucleotide alpha hydrolases-like"/>
    <property type="match status" value="2"/>
</dbReference>
<sequence>MTYASIMVHLDGSARATHRLEVAARLAAAQGCRLSGLFAIFEPDPAWFYLMEDAARYIEADRRHHHAVCDGVRRKFHEVTKALDLDAEWRETQGFPIPAVLRHVREADLVVAGQFDSGDPAGFIAPQFLETVVLEAGRPVLVVPHAGTFTSLGQRVVLAWNGSRESARALHDAVPLMTAGRVRVLCAPPPSGLRPDAAPASHAASALSRHGIAHEVEHGTSGSDLAVGEQILSRAADFGADLIVMGAYGRGRLRELVLGGVTHTLLQSMTVPVLMSH</sequence>
<dbReference type="Gene3D" id="3.40.50.12370">
    <property type="match status" value="1"/>
</dbReference>
<evidence type="ECO:0000256" key="1">
    <source>
        <dbReference type="ARBA" id="ARBA00008791"/>
    </source>
</evidence>
<comment type="similarity">
    <text evidence="1">Belongs to the universal stress protein A family.</text>
</comment>
<organism evidence="3 4">
    <name type="scientific">Cupriavidus respiraculi</name>
    <dbReference type="NCBI Taxonomy" id="195930"/>
    <lineage>
        <taxon>Bacteria</taxon>
        <taxon>Pseudomonadati</taxon>
        <taxon>Pseudomonadota</taxon>
        <taxon>Betaproteobacteria</taxon>
        <taxon>Burkholderiales</taxon>
        <taxon>Burkholderiaceae</taxon>
        <taxon>Cupriavidus</taxon>
    </lineage>
</organism>
<keyword evidence="4" id="KW-1185">Reference proteome</keyword>
<dbReference type="InterPro" id="IPR006015">
    <property type="entry name" value="Universal_stress_UspA"/>
</dbReference>
<feature type="domain" description="UspA" evidence="2">
    <location>
        <begin position="3"/>
        <end position="144"/>
    </location>
</feature>
<protein>
    <recommendedName>
        <fullName evidence="2">UspA domain-containing protein</fullName>
    </recommendedName>
</protein>
<comment type="caution">
    <text evidence="3">The sequence shown here is derived from an EMBL/GenBank/DDBJ whole genome shotgun (WGS) entry which is preliminary data.</text>
</comment>
<evidence type="ECO:0000259" key="2">
    <source>
        <dbReference type="Pfam" id="PF00582"/>
    </source>
</evidence>
<evidence type="ECO:0000313" key="4">
    <source>
        <dbReference type="Proteomes" id="UP000721236"/>
    </source>
</evidence>
<name>A0ABM8WGV2_9BURK</name>
<gene>
    <name evidence="3" type="ORF">LMG21510_00448</name>
</gene>
<reference evidence="3 4" key="1">
    <citation type="submission" date="2021-08" db="EMBL/GenBank/DDBJ databases">
        <authorList>
            <person name="Peeters C."/>
        </authorList>
    </citation>
    <scope>NUCLEOTIDE SEQUENCE [LARGE SCALE GENOMIC DNA]</scope>
    <source>
        <strain evidence="3 4">LMG 21510</strain>
    </source>
</reference>
<dbReference type="RefSeq" id="WP_224039328.1">
    <property type="nucleotide sequence ID" value="NZ_CAJZAH010000001.1"/>
</dbReference>
<dbReference type="PANTHER" id="PTHR46268:SF15">
    <property type="entry name" value="UNIVERSAL STRESS PROTEIN HP_0031"/>
    <property type="match status" value="1"/>
</dbReference>
<dbReference type="InterPro" id="IPR006016">
    <property type="entry name" value="UspA"/>
</dbReference>
<proteinExistence type="inferred from homology"/>
<dbReference type="CDD" id="cd00293">
    <property type="entry name" value="USP-like"/>
    <property type="match status" value="2"/>
</dbReference>
<accession>A0ABM8WGV2</accession>
<dbReference type="PANTHER" id="PTHR46268">
    <property type="entry name" value="STRESS RESPONSE PROTEIN NHAX"/>
    <property type="match status" value="1"/>
</dbReference>
<dbReference type="Proteomes" id="UP000721236">
    <property type="component" value="Unassembled WGS sequence"/>
</dbReference>
<dbReference type="PRINTS" id="PR01438">
    <property type="entry name" value="UNVRSLSTRESS"/>
</dbReference>
<feature type="domain" description="UspA" evidence="2">
    <location>
        <begin position="154"/>
        <end position="275"/>
    </location>
</feature>
<evidence type="ECO:0000313" key="3">
    <source>
        <dbReference type="EMBL" id="CAG9166596.1"/>
    </source>
</evidence>
<dbReference type="Pfam" id="PF00582">
    <property type="entry name" value="Usp"/>
    <property type="match status" value="2"/>
</dbReference>
<dbReference type="EMBL" id="CAJZAH010000001">
    <property type="protein sequence ID" value="CAG9166596.1"/>
    <property type="molecule type" value="Genomic_DNA"/>
</dbReference>